<evidence type="ECO:0000313" key="16">
    <source>
        <dbReference type="Proteomes" id="UP000199051"/>
    </source>
</evidence>
<dbReference type="PANTHER" id="PTHR43394:SF1">
    <property type="entry name" value="ATP-BINDING CASSETTE SUB-FAMILY B MEMBER 10, MITOCHONDRIAL"/>
    <property type="match status" value="1"/>
</dbReference>
<evidence type="ECO:0000256" key="11">
    <source>
        <dbReference type="ARBA" id="ARBA00071747"/>
    </source>
</evidence>
<evidence type="ECO:0000313" key="15">
    <source>
        <dbReference type="EMBL" id="SER40321.1"/>
    </source>
</evidence>
<dbReference type="SMART" id="SM00382">
    <property type="entry name" value="AAA"/>
    <property type="match status" value="1"/>
</dbReference>
<dbReference type="AlphaFoldDB" id="A0A1H9NWS1"/>
<dbReference type="InterPro" id="IPR017871">
    <property type="entry name" value="ABC_transporter-like_CS"/>
</dbReference>
<dbReference type="CDD" id="cd18547">
    <property type="entry name" value="ABC_6TM_Tm288_like"/>
    <property type="match status" value="1"/>
</dbReference>
<dbReference type="FunFam" id="3.40.50.300:FF:000287">
    <property type="entry name" value="Multidrug ABC transporter ATP-binding protein"/>
    <property type="match status" value="1"/>
</dbReference>
<dbReference type="PROSITE" id="PS50893">
    <property type="entry name" value="ABC_TRANSPORTER_2"/>
    <property type="match status" value="1"/>
</dbReference>
<evidence type="ECO:0000256" key="10">
    <source>
        <dbReference type="ARBA" id="ARBA00061644"/>
    </source>
</evidence>
<comment type="function">
    <text evidence="9">ABC transporter involved in fatty acid import. Transmembrane domains (TMD) form a pore in the membrane and the ATP-binding domain (NBD) is responsible for energy generation.</text>
</comment>
<evidence type="ECO:0000259" key="13">
    <source>
        <dbReference type="PROSITE" id="PS50893"/>
    </source>
</evidence>
<gene>
    <name evidence="15" type="ORF">SAMN04487818_103174</name>
</gene>
<dbReference type="PROSITE" id="PS50929">
    <property type="entry name" value="ABC_TM1F"/>
    <property type="match status" value="1"/>
</dbReference>
<dbReference type="InterPro" id="IPR039421">
    <property type="entry name" value="Type_1_exporter"/>
</dbReference>
<dbReference type="EMBL" id="FOGI01000003">
    <property type="protein sequence ID" value="SER40321.1"/>
    <property type="molecule type" value="Genomic_DNA"/>
</dbReference>
<organism evidence="15 16">
    <name type="scientific">Actinokineospora terrae</name>
    <dbReference type="NCBI Taxonomy" id="155974"/>
    <lineage>
        <taxon>Bacteria</taxon>
        <taxon>Bacillati</taxon>
        <taxon>Actinomycetota</taxon>
        <taxon>Actinomycetes</taxon>
        <taxon>Pseudonocardiales</taxon>
        <taxon>Pseudonocardiaceae</taxon>
        <taxon>Actinokineospora</taxon>
    </lineage>
</organism>
<keyword evidence="16" id="KW-1185">Reference proteome</keyword>
<feature type="transmembrane region" description="Helical" evidence="12">
    <location>
        <begin position="55"/>
        <end position="78"/>
    </location>
</feature>
<feature type="domain" description="ABC transporter" evidence="13">
    <location>
        <begin position="332"/>
        <end position="568"/>
    </location>
</feature>
<feature type="domain" description="ABC transmembrane type-1" evidence="14">
    <location>
        <begin position="23"/>
        <end position="304"/>
    </location>
</feature>
<accession>A0A1H9NWS1</accession>
<dbReference type="InterPro" id="IPR003593">
    <property type="entry name" value="AAA+_ATPase"/>
</dbReference>
<evidence type="ECO:0000256" key="3">
    <source>
        <dbReference type="ARBA" id="ARBA00022475"/>
    </source>
</evidence>
<keyword evidence="6 15" id="KW-0067">ATP-binding</keyword>
<keyword evidence="2" id="KW-0813">Transport</keyword>
<evidence type="ECO:0000256" key="12">
    <source>
        <dbReference type="SAM" id="Phobius"/>
    </source>
</evidence>
<name>A0A1H9NWS1_9PSEU</name>
<protein>
    <recommendedName>
        <fullName evidence="11">Fatty acid ABC transporter ATP-binding/permease protein</fullName>
    </recommendedName>
</protein>
<keyword evidence="8 12" id="KW-0472">Membrane</keyword>
<dbReference type="Gene3D" id="3.40.50.300">
    <property type="entry name" value="P-loop containing nucleotide triphosphate hydrolases"/>
    <property type="match status" value="1"/>
</dbReference>
<dbReference type="GO" id="GO:0015421">
    <property type="term" value="F:ABC-type oligopeptide transporter activity"/>
    <property type="evidence" value="ECO:0007669"/>
    <property type="project" value="TreeGrafter"/>
</dbReference>
<dbReference type="InterPro" id="IPR011527">
    <property type="entry name" value="ABC1_TM_dom"/>
</dbReference>
<evidence type="ECO:0000256" key="9">
    <source>
        <dbReference type="ARBA" id="ARBA00055053"/>
    </source>
</evidence>
<feature type="transmembrane region" description="Helical" evidence="12">
    <location>
        <begin position="21"/>
        <end position="43"/>
    </location>
</feature>
<dbReference type="InterPro" id="IPR003439">
    <property type="entry name" value="ABC_transporter-like_ATP-bd"/>
</dbReference>
<dbReference type="Gene3D" id="1.20.1560.10">
    <property type="entry name" value="ABC transporter type 1, transmembrane domain"/>
    <property type="match status" value="1"/>
</dbReference>
<keyword evidence="5" id="KW-0547">Nucleotide-binding</keyword>
<dbReference type="InterPro" id="IPR027417">
    <property type="entry name" value="P-loop_NTPase"/>
</dbReference>
<evidence type="ECO:0000256" key="8">
    <source>
        <dbReference type="ARBA" id="ARBA00023136"/>
    </source>
</evidence>
<dbReference type="CDD" id="cd03254">
    <property type="entry name" value="ABCC_Glucan_exporter_like"/>
    <property type="match status" value="1"/>
</dbReference>
<keyword evidence="4 12" id="KW-0812">Transmembrane</keyword>
<keyword evidence="7 12" id="KW-1133">Transmembrane helix</keyword>
<evidence type="ECO:0000256" key="2">
    <source>
        <dbReference type="ARBA" id="ARBA00022448"/>
    </source>
</evidence>
<dbReference type="PROSITE" id="PS00211">
    <property type="entry name" value="ABC_TRANSPORTER_1"/>
    <property type="match status" value="1"/>
</dbReference>
<dbReference type="GO" id="GO:0016887">
    <property type="term" value="F:ATP hydrolysis activity"/>
    <property type="evidence" value="ECO:0007669"/>
    <property type="project" value="InterPro"/>
</dbReference>
<keyword evidence="3" id="KW-1003">Cell membrane</keyword>
<reference evidence="16" key="1">
    <citation type="submission" date="2016-10" db="EMBL/GenBank/DDBJ databases">
        <authorList>
            <person name="Varghese N."/>
            <person name="Submissions S."/>
        </authorList>
    </citation>
    <scope>NUCLEOTIDE SEQUENCE [LARGE SCALE GENOMIC DNA]</scope>
    <source>
        <strain evidence="16">DSM 44260</strain>
    </source>
</reference>
<evidence type="ECO:0000256" key="7">
    <source>
        <dbReference type="ARBA" id="ARBA00022989"/>
    </source>
</evidence>
<dbReference type="PANTHER" id="PTHR43394">
    <property type="entry name" value="ATP-DEPENDENT PERMEASE MDL1, MITOCHONDRIAL"/>
    <property type="match status" value="1"/>
</dbReference>
<comment type="similarity">
    <text evidence="10">Belongs to the ABC transporter superfamily. Lipid exporter (TC 3.A.1.106) family.</text>
</comment>
<dbReference type="GO" id="GO:0005524">
    <property type="term" value="F:ATP binding"/>
    <property type="evidence" value="ECO:0007669"/>
    <property type="project" value="UniProtKB-KW"/>
</dbReference>
<dbReference type="Pfam" id="PF00005">
    <property type="entry name" value="ABC_tran"/>
    <property type="match status" value="1"/>
</dbReference>
<sequence>MSEFRRTVFRLLGAMAPDRGRAIGVVVTGAAGLGLTIAVPALLGAATDAAIGGDFAGVARVLVLAGLLSAGSWVCLIAQGRLIATVAQRLAYRLRERASAKLSRVPVGYLDTQPRGDLLSRATNDIENVAQTVQHITFRVLGSLVNATGALVVMLLISPLLTAVLLVTMPAAVLVTRSIGWRAQPDFDAQWAATGQLSGHVEEMYTGHEVVTAFGRHAESARTFAEHNEHMRAASVRAEFTSGLIAPAVAFLGNVNYLVVAVLGAVRVTAGALSVGDVQAFIHYVTQVNQPVTTLGFLAGRIQSAVASASRVFALLDADDQEPDPVEPRRPTRVTGAVEFRDVAFGYDEPLFDGLSLSVQPGQTVAIVGPTGAGKSTLVNLLLRFYDPAAGTILLDGVDTRTMTRDDLRAAITVVPQDTWLFHGTIADNIGYGAPDATPTDITTAAHTAHVDHLIRTLPHGYDTQIDDHSLSAGERQLITLARAALAPSPILVLDEATSSVDTRTELAAQHAMTALRHNRTSFVIAHRLSTIRSADLILVMTTGAVVEQGTHHQLLAANGPYARLYAAQFSVEEPDSAGT</sequence>
<evidence type="ECO:0000259" key="14">
    <source>
        <dbReference type="PROSITE" id="PS50929"/>
    </source>
</evidence>
<dbReference type="Proteomes" id="UP000199051">
    <property type="component" value="Unassembled WGS sequence"/>
</dbReference>
<feature type="transmembrane region" description="Helical" evidence="12">
    <location>
        <begin position="144"/>
        <end position="169"/>
    </location>
</feature>
<comment type="subcellular location">
    <subcellularLocation>
        <location evidence="1">Cell membrane</location>
        <topology evidence="1">Multi-pass membrane protein</topology>
    </subcellularLocation>
</comment>
<evidence type="ECO:0000256" key="1">
    <source>
        <dbReference type="ARBA" id="ARBA00004651"/>
    </source>
</evidence>
<proteinExistence type="inferred from homology"/>
<dbReference type="FunFam" id="1.20.1560.10:FF:000011">
    <property type="entry name" value="Multidrug ABC transporter ATP-binding protein"/>
    <property type="match status" value="1"/>
</dbReference>
<evidence type="ECO:0000256" key="5">
    <source>
        <dbReference type="ARBA" id="ARBA00022741"/>
    </source>
</evidence>
<dbReference type="STRING" id="155974.SAMN04487818_103174"/>
<dbReference type="InterPro" id="IPR036640">
    <property type="entry name" value="ABC1_TM_sf"/>
</dbReference>
<dbReference type="RefSeq" id="WP_092775637.1">
    <property type="nucleotide sequence ID" value="NZ_FOGI01000003.1"/>
</dbReference>
<evidence type="ECO:0000256" key="4">
    <source>
        <dbReference type="ARBA" id="ARBA00022692"/>
    </source>
</evidence>
<dbReference type="Pfam" id="PF00664">
    <property type="entry name" value="ABC_membrane"/>
    <property type="match status" value="1"/>
</dbReference>
<dbReference type="GO" id="GO:0005886">
    <property type="term" value="C:plasma membrane"/>
    <property type="evidence" value="ECO:0007669"/>
    <property type="project" value="UniProtKB-SubCell"/>
</dbReference>
<dbReference type="SUPFAM" id="SSF52540">
    <property type="entry name" value="P-loop containing nucleoside triphosphate hydrolases"/>
    <property type="match status" value="1"/>
</dbReference>
<dbReference type="SUPFAM" id="SSF90123">
    <property type="entry name" value="ABC transporter transmembrane region"/>
    <property type="match status" value="1"/>
</dbReference>
<evidence type="ECO:0000256" key="6">
    <source>
        <dbReference type="ARBA" id="ARBA00022840"/>
    </source>
</evidence>